<dbReference type="Proteomes" id="UP000025238">
    <property type="component" value="Chromosome"/>
</dbReference>
<dbReference type="SMART" id="SM00283">
    <property type="entry name" value="MA"/>
    <property type="match status" value="1"/>
</dbReference>
<dbReference type="PROSITE" id="PS50111">
    <property type="entry name" value="CHEMOTAXIS_TRANSDUC_2"/>
    <property type="match status" value="1"/>
</dbReference>
<evidence type="ECO:0000256" key="1">
    <source>
        <dbReference type="ARBA" id="ARBA00004429"/>
    </source>
</evidence>
<evidence type="ECO:0000256" key="8">
    <source>
        <dbReference type="ARBA" id="ARBA00029447"/>
    </source>
</evidence>
<dbReference type="SUPFAM" id="SSF103190">
    <property type="entry name" value="Sensory domain-like"/>
    <property type="match status" value="1"/>
</dbReference>
<keyword evidence="7 9" id="KW-0807">Transducer</keyword>
<feature type="domain" description="T-SNARE coiled-coil homology" evidence="12">
    <location>
        <begin position="552"/>
        <end position="614"/>
    </location>
</feature>
<comment type="subcellular location">
    <subcellularLocation>
        <location evidence="1">Cell inner membrane</location>
        <topology evidence="1">Multi-pass membrane protein</topology>
    </subcellularLocation>
</comment>
<evidence type="ECO:0000313" key="15">
    <source>
        <dbReference type="Proteomes" id="UP000025238"/>
    </source>
</evidence>
<comment type="similarity">
    <text evidence="8">Belongs to the methyl-accepting chemotaxis (MCP) protein family.</text>
</comment>
<organism evidence="14 15">
    <name type="scientific">Stutzerimonas stutzeri</name>
    <name type="common">Pseudomonas stutzeri</name>
    <dbReference type="NCBI Taxonomy" id="316"/>
    <lineage>
        <taxon>Bacteria</taxon>
        <taxon>Pseudomonadati</taxon>
        <taxon>Pseudomonadota</taxon>
        <taxon>Gammaproteobacteria</taxon>
        <taxon>Pseudomonadales</taxon>
        <taxon>Pseudomonadaceae</taxon>
        <taxon>Stutzerimonas</taxon>
    </lineage>
</organism>
<dbReference type="KEGG" id="pstu:UIB01_03735"/>
<evidence type="ECO:0000259" key="12">
    <source>
        <dbReference type="PROSITE" id="PS50192"/>
    </source>
</evidence>
<keyword evidence="2" id="KW-0145">Chemotaxis</keyword>
<feature type="transmembrane region" description="Helical" evidence="10">
    <location>
        <begin position="286"/>
        <end position="309"/>
    </location>
</feature>
<feature type="domain" description="HAMP" evidence="13">
    <location>
        <begin position="306"/>
        <end position="360"/>
    </location>
</feature>
<dbReference type="CDD" id="cd11386">
    <property type="entry name" value="MCP_signal"/>
    <property type="match status" value="1"/>
</dbReference>
<feature type="domain" description="Methyl-accepting transducer" evidence="11">
    <location>
        <begin position="365"/>
        <end position="601"/>
    </location>
</feature>
<dbReference type="InterPro" id="IPR029150">
    <property type="entry name" value="dCache_3"/>
</dbReference>
<keyword evidence="5 10" id="KW-1133">Transmembrane helix</keyword>
<dbReference type="PANTHER" id="PTHR32089:SF119">
    <property type="entry name" value="METHYL-ACCEPTING CHEMOTAXIS PROTEIN CTPL"/>
    <property type="match status" value="1"/>
</dbReference>
<keyword evidence="6 10" id="KW-0472">Membrane</keyword>
<dbReference type="EMBL" id="CP007509">
    <property type="protein sequence ID" value="AHY41619.1"/>
    <property type="molecule type" value="Genomic_DNA"/>
</dbReference>
<dbReference type="Pfam" id="PF14827">
    <property type="entry name" value="dCache_3"/>
    <property type="match status" value="1"/>
</dbReference>
<keyword evidence="4 10" id="KW-0812">Transmembrane</keyword>
<dbReference type="PATRIC" id="fig|316.97.peg.762"/>
<dbReference type="GO" id="GO:0005886">
    <property type="term" value="C:plasma membrane"/>
    <property type="evidence" value="ECO:0007669"/>
    <property type="project" value="UniProtKB-SubCell"/>
</dbReference>
<dbReference type="AlphaFoldDB" id="A0A023WPB4"/>
<dbReference type="PROSITE" id="PS50192">
    <property type="entry name" value="T_SNARE"/>
    <property type="match status" value="1"/>
</dbReference>
<dbReference type="Gene3D" id="1.10.287.950">
    <property type="entry name" value="Methyl-accepting chemotaxis protein"/>
    <property type="match status" value="1"/>
</dbReference>
<dbReference type="CDD" id="cd06225">
    <property type="entry name" value="HAMP"/>
    <property type="match status" value="1"/>
</dbReference>
<dbReference type="InterPro" id="IPR004089">
    <property type="entry name" value="MCPsignal_dom"/>
</dbReference>
<dbReference type="Pfam" id="PF00672">
    <property type="entry name" value="HAMP"/>
    <property type="match status" value="1"/>
</dbReference>
<evidence type="ECO:0000256" key="10">
    <source>
        <dbReference type="SAM" id="Phobius"/>
    </source>
</evidence>
<dbReference type="FunFam" id="1.10.287.950:FF:000001">
    <property type="entry name" value="Methyl-accepting chemotaxis sensory transducer"/>
    <property type="match status" value="1"/>
</dbReference>
<evidence type="ECO:0000259" key="11">
    <source>
        <dbReference type="PROSITE" id="PS50111"/>
    </source>
</evidence>
<evidence type="ECO:0000256" key="3">
    <source>
        <dbReference type="ARBA" id="ARBA00022519"/>
    </source>
</evidence>
<dbReference type="PROSITE" id="PS50885">
    <property type="entry name" value="HAMP"/>
    <property type="match status" value="1"/>
</dbReference>
<accession>A0A023WPB4</accession>
<dbReference type="InterPro" id="IPR029151">
    <property type="entry name" value="Sensor-like_sf"/>
</dbReference>
<dbReference type="SUPFAM" id="SSF58104">
    <property type="entry name" value="Methyl-accepting chemotaxis protein (MCP) signaling domain"/>
    <property type="match status" value="1"/>
</dbReference>
<protein>
    <submittedName>
        <fullName evidence="14">Chemotaxis protein</fullName>
    </submittedName>
</protein>
<evidence type="ECO:0000259" key="13">
    <source>
        <dbReference type="PROSITE" id="PS50885"/>
    </source>
</evidence>
<evidence type="ECO:0000313" key="14">
    <source>
        <dbReference type="EMBL" id="AHY41619.1"/>
    </source>
</evidence>
<evidence type="ECO:0000256" key="9">
    <source>
        <dbReference type="PROSITE-ProRule" id="PRU00284"/>
    </source>
</evidence>
<dbReference type="GO" id="GO:0007165">
    <property type="term" value="P:signal transduction"/>
    <property type="evidence" value="ECO:0007669"/>
    <property type="project" value="UniProtKB-KW"/>
</dbReference>
<dbReference type="InterPro" id="IPR003660">
    <property type="entry name" value="HAMP_dom"/>
</dbReference>
<gene>
    <name evidence="14" type="ORF">UIB01_03735</name>
</gene>
<evidence type="ECO:0000256" key="2">
    <source>
        <dbReference type="ARBA" id="ARBA00022500"/>
    </source>
</evidence>
<dbReference type="Pfam" id="PF00015">
    <property type="entry name" value="MCPsignal"/>
    <property type="match status" value="1"/>
</dbReference>
<keyword evidence="3" id="KW-1003">Cell membrane</keyword>
<dbReference type="PANTHER" id="PTHR32089">
    <property type="entry name" value="METHYL-ACCEPTING CHEMOTAXIS PROTEIN MCPB"/>
    <property type="match status" value="1"/>
</dbReference>
<evidence type="ECO:0000256" key="4">
    <source>
        <dbReference type="ARBA" id="ARBA00022692"/>
    </source>
</evidence>
<evidence type="ECO:0000256" key="5">
    <source>
        <dbReference type="ARBA" id="ARBA00022989"/>
    </source>
</evidence>
<name>A0A023WPB4_STUST</name>
<feature type="transmembrane region" description="Helical" evidence="10">
    <location>
        <begin position="12"/>
        <end position="31"/>
    </location>
</feature>
<evidence type="ECO:0000256" key="6">
    <source>
        <dbReference type="ARBA" id="ARBA00023136"/>
    </source>
</evidence>
<keyword evidence="3" id="KW-0997">Cell inner membrane</keyword>
<dbReference type="InterPro" id="IPR000727">
    <property type="entry name" value="T_SNARE_dom"/>
</dbReference>
<reference evidence="14 15" key="1">
    <citation type="submission" date="2014-03" db="EMBL/GenBank/DDBJ databases">
        <title>Complete genome sequence of Pseudomonas stutzeri 19SMN4.</title>
        <authorList>
            <person name="Brunet-Galmes I."/>
            <person name="Nogales B."/>
            <person name="Busquets A."/>
            <person name="Pena A."/>
            <person name="Gomila M."/>
            <person name="Garcia-Valdes E."/>
            <person name="Lalucat J."/>
            <person name="Bennasar A."/>
            <person name="Bosch R."/>
        </authorList>
    </citation>
    <scope>NUCLEOTIDE SEQUENCE [LARGE SCALE GENOMIC DNA]</scope>
    <source>
        <strain evidence="14 15">19SMN4</strain>
    </source>
</reference>
<proteinExistence type="inferred from homology"/>
<sequence length="637" mass="67828">MLANIRIGQRIAISIVLLLIVTVTTLASLFFGRFESLLADAERRELRSIFDNVSTTIAAESLTAERLSALVASIPEVQQAMAEGDRERLSMLFMPGYTKLANDYGLTQFQFHKAPATSFLRVHKPAQYGDDLSAIRQTIVKTNTQRAPVRGVESGVAGLGIRGLVPISHQGQHVGSVEFGLSFGQAFFDAFKARYDVDVGLILRDEAGSFKPFATTLRNNAAISESQRAQAFAGQDVLFQTQADGVPVAILVSAIQDFSGKPLGVLEVAMDRTRYADALTAMRNTALIVAGIALAIGLLVAALVARGIVSPIRVAVEAMRDIAAGEGDLTRRLDERGRNEVAELAGAFNQFAEKVRRLVSEVAGSTTQVAAAAEEMSAITEEFNRDVAQQRHEIELVATAMNEMTATVQDVARNAAQAAESAQAADQQALQGQQIVQQTVSSIENVSTEVERTAAAIQRLEADSQSISAVLDVIRGVAEQTNLLALNAAIEAARAGEQGRGFAVVADEVRTLASRTQQSTLEIQQVIEQLQTGARNSAAVMHQGRAQVDASVRQAQQAGASLTSITSAVTSISDMNTQIASAAEQQSAVADEISQNVVNINQVADRVTESAGQTAQASSQLAHLAAGLQTLVGQFRY</sequence>
<dbReference type="GO" id="GO:0006935">
    <property type="term" value="P:chemotaxis"/>
    <property type="evidence" value="ECO:0007669"/>
    <property type="project" value="UniProtKB-KW"/>
</dbReference>
<dbReference type="SMART" id="SM00304">
    <property type="entry name" value="HAMP"/>
    <property type="match status" value="3"/>
</dbReference>
<evidence type="ECO:0000256" key="7">
    <source>
        <dbReference type="ARBA" id="ARBA00023224"/>
    </source>
</evidence>